<protein>
    <recommendedName>
        <fullName evidence="5">Superfamily III holin-X</fullName>
    </recommendedName>
</protein>
<evidence type="ECO:0000256" key="1">
    <source>
        <dbReference type="SAM" id="MobiDB-lite"/>
    </source>
</evidence>
<keyword evidence="2" id="KW-1133">Transmembrane helix</keyword>
<feature type="transmembrane region" description="Helical" evidence="2">
    <location>
        <begin position="112"/>
        <end position="133"/>
    </location>
</feature>
<keyword evidence="4" id="KW-1185">Reference proteome</keyword>
<comment type="caution">
    <text evidence="3">The sequence shown here is derived from an EMBL/GenBank/DDBJ whole genome shotgun (WGS) entry which is preliminary data.</text>
</comment>
<reference evidence="4" key="1">
    <citation type="journal article" date="2019" name="Int. J. Syst. Evol. Microbiol.">
        <title>The Global Catalogue of Microorganisms (GCM) 10K type strain sequencing project: providing services to taxonomists for standard genome sequencing and annotation.</title>
        <authorList>
            <consortium name="The Broad Institute Genomics Platform"/>
            <consortium name="The Broad Institute Genome Sequencing Center for Infectious Disease"/>
            <person name="Wu L."/>
            <person name="Ma J."/>
        </authorList>
    </citation>
    <scope>NUCLEOTIDE SEQUENCE [LARGE SCALE GENOMIC DNA]</scope>
    <source>
        <strain evidence="4">JCM 18302</strain>
    </source>
</reference>
<dbReference type="Pfam" id="PF07332">
    <property type="entry name" value="Phage_holin_3_6"/>
    <property type="match status" value="1"/>
</dbReference>
<dbReference type="EMBL" id="BAABJO010000029">
    <property type="protein sequence ID" value="GAA5134253.1"/>
    <property type="molecule type" value="Genomic_DNA"/>
</dbReference>
<gene>
    <name evidence="3" type="ORF">GCM10023320_61770</name>
</gene>
<evidence type="ECO:0000313" key="3">
    <source>
        <dbReference type="EMBL" id="GAA5134253.1"/>
    </source>
</evidence>
<dbReference type="Proteomes" id="UP001500804">
    <property type="component" value="Unassembled WGS sequence"/>
</dbReference>
<evidence type="ECO:0000313" key="4">
    <source>
        <dbReference type="Proteomes" id="UP001500804"/>
    </source>
</evidence>
<name>A0ABP9NZ22_9PSEU</name>
<feature type="transmembrane region" description="Helical" evidence="2">
    <location>
        <begin position="83"/>
        <end position="106"/>
    </location>
</feature>
<proteinExistence type="predicted"/>
<keyword evidence="2" id="KW-0812">Transmembrane</keyword>
<evidence type="ECO:0000256" key="2">
    <source>
        <dbReference type="SAM" id="Phobius"/>
    </source>
</evidence>
<sequence>MTTHSTDVPAQRSAPPPGAPDPGAPHPGGPQPATVGTDLGDVPTGELVRRLSTQLSELFRRELDLARTELTAKGKRAGAGAGLAGAGGVVALLGVATLIAAAVAGLATVVPVWLSALIIGVVLLLVAGVLALVGRGRLRRATPPVPEQAVQGVQSDVSAVRNAVHR</sequence>
<keyword evidence="2" id="KW-0472">Membrane</keyword>
<feature type="compositionally biased region" description="Pro residues" evidence="1">
    <location>
        <begin position="14"/>
        <end position="30"/>
    </location>
</feature>
<organism evidence="3 4">
    <name type="scientific">Pseudonocardia adelaidensis</name>
    <dbReference type="NCBI Taxonomy" id="648754"/>
    <lineage>
        <taxon>Bacteria</taxon>
        <taxon>Bacillati</taxon>
        <taxon>Actinomycetota</taxon>
        <taxon>Actinomycetes</taxon>
        <taxon>Pseudonocardiales</taxon>
        <taxon>Pseudonocardiaceae</taxon>
        <taxon>Pseudonocardia</taxon>
    </lineage>
</organism>
<dbReference type="RefSeq" id="WP_345609837.1">
    <property type="nucleotide sequence ID" value="NZ_BAABJO010000029.1"/>
</dbReference>
<feature type="region of interest" description="Disordered" evidence="1">
    <location>
        <begin position="1"/>
        <end position="42"/>
    </location>
</feature>
<evidence type="ECO:0008006" key="5">
    <source>
        <dbReference type="Google" id="ProtNLM"/>
    </source>
</evidence>
<accession>A0ABP9NZ22</accession>
<dbReference type="InterPro" id="IPR009937">
    <property type="entry name" value="Phage_holin_3_6"/>
</dbReference>